<accession>A0A8T0GMY4</accession>
<feature type="chain" id="PRO_5035820711" description="Secreted protein" evidence="1">
    <location>
        <begin position="18"/>
        <end position="79"/>
    </location>
</feature>
<reference evidence="2" key="1">
    <citation type="submission" date="2020-06" db="EMBL/GenBank/DDBJ databases">
        <title>WGS assembly of Ceratodon purpureus strain R40.</title>
        <authorList>
            <person name="Carey S.B."/>
            <person name="Jenkins J."/>
            <person name="Shu S."/>
            <person name="Lovell J.T."/>
            <person name="Sreedasyam A."/>
            <person name="Maumus F."/>
            <person name="Tiley G.P."/>
            <person name="Fernandez-Pozo N."/>
            <person name="Barry K."/>
            <person name="Chen C."/>
            <person name="Wang M."/>
            <person name="Lipzen A."/>
            <person name="Daum C."/>
            <person name="Saski C.A."/>
            <person name="Payton A.C."/>
            <person name="Mcbreen J.C."/>
            <person name="Conrad R.E."/>
            <person name="Kollar L.M."/>
            <person name="Olsson S."/>
            <person name="Huttunen S."/>
            <person name="Landis J.B."/>
            <person name="Wickett N.J."/>
            <person name="Johnson M.G."/>
            <person name="Rensing S.A."/>
            <person name="Grimwood J."/>
            <person name="Schmutz J."/>
            <person name="Mcdaniel S.F."/>
        </authorList>
    </citation>
    <scope>NUCLEOTIDE SEQUENCE</scope>
    <source>
        <strain evidence="2">R40</strain>
    </source>
</reference>
<proteinExistence type="predicted"/>
<organism evidence="2 3">
    <name type="scientific">Ceratodon purpureus</name>
    <name type="common">Fire moss</name>
    <name type="synonym">Dicranum purpureum</name>
    <dbReference type="NCBI Taxonomy" id="3225"/>
    <lineage>
        <taxon>Eukaryota</taxon>
        <taxon>Viridiplantae</taxon>
        <taxon>Streptophyta</taxon>
        <taxon>Embryophyta</taxon>
        <taxon>Bryophyta</taxon>
        <taxon>Bryophytina</taxon>
        <taxon>Bryopsida</taxon>
        <taxon>Dicranidae</taxon>
        <taxon>Pseudoditrichales</taxon>
        <taxon>Ditrichaceae</taxon>
        <taxon>Ceratodon</taxon>
    </lineage>
</organism>
<dbReference type="EMBL" id="CM026431">
    <property type="protein sequence ID" value="KAG0559875.1"/>
    <property type="molecule type" value="Genomic_DNA"/>
</dbReference>
<comment type="caution">
    <text evidence="2">The sequence shown here is derived from an EMBL/GenBank/DDBJ whole genome shotgun (WGS) entry which is preliminary data.</text>
</comment>
<dbReference type="Proteomes" id="UP000822688">
    <property type="component" value="Chromosome 10"/>
</dbReference>
<protein>
    <recommendedName>
        <fullName evidence="4">Secreted protein</fullName>
    </recommendedName>
</protein>
<name>A0A8T0GMY4_CERPU</name>
<dbReference type="AlphaFoldDB" id="A0A8T0GMY4"/>
<feature type="signal peptide" evidence="1">
    <location>
        <begin position="1"/>
        <end position="17"/>
    </location>
</feature>
<evidence type="ECO:0008006" key="4">
    <source>
        <dbReference type="Google" id="ProtNLM"/>
    </source>
</evidence>
<evidence type="ECO:0000313" key="2">
    <source>
        <dbReference type="EMBL" id="KAG0559875.1"/>
    </source>
</evidence>
<sequence length="79" mass="8714">MFTIAGRFFCVCCLVEPFSLHLHQKNSKPGPQIASNVCTQGADNWSVWHTVSPDGTTNDIAGTRWPLSSSALSFTRHLH</sequence>
<evidence type="ECO:0000256" key="1">
    <source>
        <dbReference type="SAM" id="SignalP"/>
    </source>
</evidence>
<keyword evidence="3" id="KW-1185">Reference proteome</keyword>
<keyword evidence="1" id="KW-0732">Signal</keyword>
<gene>
    <name evidence="2" type="ORF">KC19_10G135900</name>
</gene>
<evidence type="ECO:0000313" key="3">
    <source>
        <dbReference type="Proteomes" id="UP000822688"/>
    </source>
</evidence>